<dbReference type="SUPFAM" id="SSF57850">
    <property type="entry name" value="RING/U-box"/>
    <property type="match status" value="1"/>
</dbReference>
<evidence type="ECO:0000313" key="10">
    <source>
        <dbReference type="Proteomes" id="UP001457282"/>
    </source>
</evidence>
<keyword evidence="4" id="KW-0833">Ubl conjugation pathway</keyword>
<keyword evidence="5" id="KW-0862">Zinc</keyword>
<evidence type="ECO:0000256" key="6">
    <source>
        <dbReference type="PROSITE-ProRule" id="PRU00175"/>
    </source>
</evidence>
<sequence length="156" mass="17879">MMYTMFSEAFVPPPAPPSYPDIPTKIIACISIVTLLFLLLNHILNVFLAWVVEAIPELDHESGDIIYGPINVGSNNQFRQVIVRILHTLGVIKNVVQEMDEKRGPRLRDLKKLPPLKESRVKFFSMCNHVFHSNCIDHWLMNRPTCPVCRNCIIDI</sequence>
<reference evidence="9 10" key="1">
    <citation type="journal article" date="2023" name="G3 (Bethesda)">
        <title>A chromosome-length genome assembly and annotation of blackberry (Rubus argutus, cv. 'Hillquist').</title>
        <authorList>
            <person name="Bruna T."/>
            <person name="Aryal R."/>
            <person name="Dudchenko O."/>
            <person name="Sargent D.J."/>
            <person name="Mead D."/>
            <person name="Buti M."/>
            <person name="Cavallini A."/>
            <person name="Hytonen T."/>
            <person name="Andres J."/>
            <person name="Pham M."/>
            <person name="Weisz D."/>
            <person name="Mascagni F."/>
            <person name="Usai G."/>
            <person name="Natali L."/>
            <person name="Bassil N."/>
            <person name="Fernandez G.E."/>
            <person name="Lomsadze A."/>
            <person name="Armour M."/>
            <person name="Olukolu B."/>
            <person name="Poorten T."/>
            <person name="Britton C."/>
            <person name="Davik J."/>
            <person name="Ashrafi H."/>
            <person name="Aiden E.L."/>
            <person name="Borodovsky M."/>
            <person name="Worthington M."/>
        </authorList>
    </citation>
    <scope>NUCLEOTIDE SEQUENCE [LARGE SCALE GENOMIC DNA]</scope>
    <source>
        <tissue evidence="9">Leaf</tissue>
    </source>
</reference>
<evidence type="ECO:0000256" key="3">
    <source>
        <dbReference type="ARBA" id="ARBA00022771"/>
    </source>
</evidence>
<dbReference type="PROSITE" id="PS50089">
    <property type="entry name" value="ZF_RING_2"/>
    <property type="match status" value="1"/>
</dbReference>
<protein>
    <recommendedName>
        <fullName evidence="8">RING-type domain-containing protein</fullName>
    </recommendedName>
</protein>
<keyword evidence="10" id="KW-1185">Reference proteome</keyword>
<dbReference type="AlphaFoldDB" id="A0AAW1XNX0"/>
<comment type="pathway">
    <text evidence="1">Protein modification; protein ubiquitination.</text>
</comment>
<dbReference type="EMBL" id="JBEDUW010000003">
    <property type="protein sequence ID" value="KAK9938133.1"/>
    <property type="molecule type" value="Genomic_DNA"/>
</dbReference>
<dbReference type="Pfam" id="PF12678">
    <property type="entry name" value="zf-rbx1"/>
    <property type="match status" value="1"/>
</dbReference>
<dbReference type="Proteomes" id="UP001457282">
    <property type="component" value="Unassembled WGS sequence"/>
</dbReference>
<dbReference type="GO" id="GO:0008270">
    <property type="term" value="F:zinc ion binding"/>
    <property type="evidence" value="ECO:0007669"/>
    <property type="project" value="UniProtKB-KW"/>
</dbReference>
<feature type="transmembrane region" description="Helical" evidence="7">
    <location>
        <begin position="22"/>
        <end position="40"/>
    </location>
</feature>
<evidence type="ECO:0000256" key="4">
    <source>
        <dbReference type="ARBA" id="ARBA00022786"/>
    </source>
</evidence>
<evidence type="ECO:0000256" key="7">
    <source>
        <dbReference type="SAM" id="Phobius"/>
    </source>
</evidence>
<organism evidence="9 10">
    <name type="scientific">Rubus argutus</name>
    <name type="common">Southern blackberry</name>
    <dbReference type="NCBI Taxonomy" id="59490"/>
    <lineage>
        <taxon>Eukaryota</taxon>
        <taxon>Viridiplantae</taxon>
        <taxon>Streptophyta</taxon>
        <taxon>Embryophyta</taxon>
        <taxon>Tracheophyta</taxon>
        <taxon>Spermatophyta</taxon>
        <taxon>Magnoliopsida</taxon>
        <taxon>eudicotyledons</taxon>
        <taxon>Gunneridae</taxon>
        <taxon>Pentapetalae</taxon>
        <taxon>rosids</taxon>
        <taxon>fabids</taxon>
        <taxon>Rosales</taxon>
        <taxon>Rosaceae</taxon>
        <taxon>Rosoideae</taxon>
        <taxon>Rosoideae incertae sedis</taxon>
        <taxon>Rubus</taxon>
    </lineage>
</organism>
<name>A0AAW1XNX0_RUBAR</name>
<dbReference type="Gene3D" id="3.30.40.10">
    <property type="entry name" value="Zinc/RING finger domain, C3HC4 (zinc finger)"/>
    <property type="match status" value="1"/>
</dbReference>
<keyword evidence="7" id="KW-1133">Transmembrane helix</keyword>
<evidence type="ECO:0000256" key="5">
    <source>
        <dbReference type="ARBA" id="ARBA00022833"/>
    </source>
</evidence>
<gene>
    <name evidence="9" type="ORF">M0R45_014889</name>
</gene>
<keyword evidence="7" id="KW-0472">Membrane</keyword>
<keyword evidence="2" id="KW-0479">Metal-binding</keyword>
<proteinExistence type="predicted"/>
<accession>A0AAW1XNX0</accession>
<evidence type="ECO:0000256" key="2">
    <source>
        <dbReference type="ARBA" id="ARBA00022723"/>
    </source>
</evidence>
<feature type="domain" description="RING-type" evidence="8">
    <location>
        <begin position="127"/>
        <end position="150"/>
    </location>
</feature>
<keyword evidence="3 6" id="KW-0863">Zinc-finger</keyword>
<dbReference type="InterPro" id="IPR001841">
    <property type="entry name" value="Znf_RING"/>
</dbReference>
<dbReference type="InterPro" id="IPR024766">
    <property type="entry name" value="Znf_RING_H2"/>
</dbReference>
<keyword evidence="7" id="KW-0812">Transmembrane</keyword>
<dbReference type="InterPro" id="IPR013083">
    <property type="entry name" value="Znf_RING/FYVE/PHD"/>
</dbReference>
<comment type="caution">
    <text evidence="9">The sequence shown here is derived from an EMBL/GenBank/DDBJ whole genome shotgun (WGS) entry which is preliminary data.</text>
</comment>
<evidence type="ECO:0000259" key="8">
    <source>
        <dbReference type="PROSITE" id="PS50089"/>
    </source>
</evidence>
<evidence type="ECO:0000256" key="1">
    <source>
        <dbReference type="ARBA" id="ARBA00004906"/>
    </source>
</evidence>
<evidence type="ECO:0000313" key="9">
    <source>
        <dbReference type="EMBL" id="KAK9938133.1"/>
    </source>
</evidence>